<evidence type="ECO:0000313" key="4">
    <source>
        <dbReference type="Proteomes" id="UP000027222"/>
    </source>
</evidence>
<dbReference type="OrthoDB" id="3351168at2759"/>
<dbReference type="STRING" id="685588.A0A067SBD1"/>
<sequence length="707" mass="77158">MLITEPPDDWSSSRTPSTLSGQQTPLMSPFKSDTFDQFLSTEKDLEIRSLPLRKKKKNRRRRRYRSSLRSCIGAMELGNVISPEKHPIFIIICQVTILAAAWSFFFLCHFVDIPLPFTLAVWARDNPHLLTLTVTLLATAISAISSFCFSLSIRYAVNHYLIHRSLTIFALGASIKILNRSFIFNLQHLFWSCMAIATILTAGTQTAGWSTLLTPVDIILYTRVAGVEFDITNEAFLLANLTMSPPAVAIDAAEFSGFTTALGRATNTSSVVTCLGRAYNDTTSGISPANLSQINTDKLQRSVVHPIGNQPFPKGFSETLTINDHQGFTVDVSCRESNGIDSDSSQLNWSASVTDSMLQPGSPTGDLVVTIAQVSRQCGATTKMDSAIVIQQQGPYDPIILGIACPEGGNNYSLVADSVLAFYNGSILRSSPTLVCDIVPHILSVETVYDGLLLTNTNLTVHPGMKLSILTEFLMSLLEVTISKAINLRGSLIGGVFAAVKADLDPLSNVLWEPFIQSLMEFHVTMLRDALSSSAYQSWFDKPGSLRNITGILQTKTIGYTRQPTVLAISLLPITCVGLASILGVVFVLIQQRMEKHRELSGTHPDSRSDSSRNIADTDQHGGQLELDINHDEDALVTQGRVFDVGDPLHLLAVASAGGITGVFGAGINETQLRMRHTVELRLGKVTSNDDDFQEDSRKGRIGLVHQ</sequence>
<feature type="transmembrane region" description="Helical" evidence="2">
    <location>
        <begin position="190"/>
        <end position="212"/>
    </location>
</feature>
<evidence type="ECO:0000256" key="1">
    <source>
        <dbReference type="SAM" id="MobiDB-lite"/>
    </source>
</evidence>
<keyword evidence="2" id="KW-0812">Transmembrane</keyword>
<evidence type="ECO:0000313" key="3">
    <source>
        <dbReference type="EMBL" id="KDR67267.1"/>
    </source>
</evidence>
<organism evidence="3 4">
    <name type="scientific">Galerina marginata (strain CBS 339.88)</name>
    <dbReference type="NCBI Taxonomy" id="685588"/>
    <lineage>
        <taxon>Eukaryota</taxon>
        <taxon>Fungi</taxon>
        <taxon>Dikarya</taxon>
        <taxon>Basidiomycota</taxon>
        <taxon>Agaricomycotina</taxon>
        <taxon>Agaricomycetes</taxon>
        <taxon>Agaricomycetidae</taxon>
        <taxon>Agaricales</taxon>
        <taxon>Agaricineae</taxon>
        <taxon>Strophariaceae</taxon>
        <taxon>Galerina</taxon>
    </lineage>
</organism>
<evidence type="ECO:0008006" key="5">
    <source>
        <dbReference type="Google" id="ProtNLM"/>
    </source>
</evidence>
<proteinExistence type="predicted"/>
<keyword evidence="2" id="KW-1133">Transmembrane helix</keyword>
<name>A0A067SBD1_GALM3</name>
<feature type="transmembrane region" description="Helical" evidence="2">
    <location>
        <begin position="566"/>
        <end position="590"/>
    </location>
</feature>
<gene>
    <name evidence="3" type="ORF">GALMADRAFT_1127071</name>
</gene>
<feature type="region of interest" description="Disordered" evidence="1">
    <location>
        <begin position="599"/>
        <end position="619"/>
    </location>
</feature>
<feature type="region of interest" description="Disordered" evidence="1">
    <location>
        <begin position="1"/>
        <end position="28"/>
    </location>
</feature>
<protein>
    <recommendedName>
        <fullName evidence="5">Transmembrane protein</fullName>
    </recommendedName>
</protein>
<reference evidence="4" key="1">
    <citation type="journal article" date="2014" name="Proc. Natl. Acad. Sci. U.S.A.">
        <title>Extensive sampling of basidiomycete genomes demonstrates inadequacy of the white-rot/brown-rot paradigm for wood decay fungi.</title>
        <authorList>
            <person name="Riley R."/>
            <person name="Salamov A.A."/>
            <person name="Brown D.W."/>
            <person name="Nagy L.G."/>
            <person name="Floudas D."/>
            <person name="Held B.W."/>
            <person name="Levasseur A."/>
            <person name="Lombard V."/>
            <person name="Morin E."/>
            <person name="Otillar R."/>
            <person name="Lindquist E.A."/>
            <person name="Sun H."/>
            <person name="LaButti K.M."/>
            <person name="Schmutz J."/>
            <person name="Jabbour D."/>
            <person name="Luo H."/>
            <person name="Baker S.E."/>
            <person name="Pisabarro A.G."/>
            <person name="Walton J.D."/>
            <person name="Blanchette R.A."/>
            <person name="Henrissat B."/>
            <person name="Martin F."/>
            <person name="Cullen D."/>
            <person name="Hibbett D.S."/>
            <person name="Grigoriev I.V."/>
        </authorList>
    </citation>
    <scope>NUCLEOTIDE SEQUENCE [LARGE SCALE GENOMIC DNA]</scope>
    <source>
        <strain evidence="4">CBS 339.88</strain>
    </source>
</reference>
<dbReference type="AlphaFoldDB" id="A0A067SBD1"/>
<accession>A0A067SBD1</accession>
<evidence type="ECO:0000256" key="2">
    <source>
        <dbReference type="SAM" id="Phobius"/>
    </source>
</evidence>
<feature type="compositionally biased region" description="Polar residues" evidence="1">
    <location>
        <begin position="10"/>
        <end position="26"/>
    </location>
</feature>
<feature type="transmembrane region" description="Helical" evidence="2">
    <location>
        <begin position="88"/>
        <end position="108"/>
    </location>
</feature>
<dbReference type="HOGENOM" id="CLU_364094_0_0_1"/>
<dbReference type="Proteomes" id="UP000027222">
    <property type="component" value="Unassembled WGS sequence"/>
</dbReference>
<keyword evidence="2" id="KW-0472">Membrane</keyword>
<dbReference type="EMBL" id="KL142416">
    <property type="protein sequence ID" value="KDR67267.1"/>
    <property type="molecule type" value="Genomic_DNA"/>
</dbReference>
<feature type="transmembrane region" description="Helical" evidence="2">
    <location>
        <begin position="129"/>
        <end position="155"/>
    </location>
</feature>
<keyword evidence="4" id="KW-1185">Reference proteome</keyword>